<protein>
    <submittedName>
        <fullName evidence="15">tRNA adenylyltransferase</fullName>
        <ecNumber evidence="15">2.7.7.72</ecNumber>
    </submittedName>
</protein>
<dbReference type="EMBL" id="AEON01000001">
    <property type="protein sequence ID" value="EFT83030.1"/>
    <property type="molecule type" value="Genomic_DNA"/>
</dbReference>
<dbReference type="Proteomes" id="UP000004946">
    <property type="component" value="Chromosome"/>
</dbReference>
<dbReference type="CDD" id="cd05398">
    <property type="entry name" value="NT_ClassII-CCAase"/>
    <property type="match status" value="1"/>
</dbReference>
<dbReference type="PATRIC" id="fig|864564.6.peg.1686"/>
<dbReference type="GO" id="GO:0042245">
    <property type="term" value="P:RNA repair"/>
    <property type="evidence" value="ECO:0007669"/>
    <property type="project" value="UniProtKB-KW"/>
</dbReference>
<evidence type="ECO:0000259" key="14">
    <source>
        <dbReference type="Pfam" id="PF12627"/>
    </source>
</evidence>
<keyword evidence="6" id="KW-0547">Nucleotide-binding</keyword>
<dbReference type="Pfam" id="PF01966">
    <property type="entry name" value="HD"/>
    <property type="match status" value="1"/>
</dbReference>
<keyword evidence="16" id="KW-1185">Reference proteome</keyword>
<organism evidence="15 16">
    <name type="scientific">Parascardovia denticolens DSM 10105 = JCM 12538</name>
    <dbReference type="NCBI Taxonomy" id="864564"/>
    <lineage>
        <taxon>Bacteria</taxon>
        <taxon>Bacillati</taxon>
        <taxon>Actinomycetota</taxon>
        <taxon>Actinomycetes</taxon>
        <taxon>Bifidobacteriales</taxon>
        <taxon>Bifidobacteriaceae</taxon>
        <taxon>Parascardovia</taxon>
    </lineage>
</organism>
<dbReference type="KEGG" id="pdo:PSDT_1536"/>
<feature type="domain" description="HD" evidence="13">
    <location>
        <begin position="290"/>
        <end position="417"/>
    </location>
</feature>
<keyword evidence="10" id="KW-0694">RNA-binding</keyword>
<evidence type="ECO:0000256" key="3">
    <source>
        <dbReference type="ARBA" id="ARBA00022694"/>
    </source>
</evidence>
<dbReference type="eggNOG" id="COG0617">
    <property type="taxonomic scope" value="Bacteria"/>
</dbReference>
<evidence type="ECO:0000256" key="8">
    <source>
        <dbReference type="ARBA" id="ARBA00022840"/>
    </source>
</evidence>
<keyword evidence="9" id="KW-0460">Magnesium</keyword>
<comment type="caution">
    <text evidence="15">The sequence shown here is derived from an EMBL/GenBank/DDBJ whole genome shotgun (WGS) entry which is preliminary data.</text>
</comment>
<dbReference type="CDD" id="cd00077">
    <property type="entry name" value="HDc"/>
    <property type="match status" value="1"/>
</dbReference>
<keyword evidence="3" id="KW-0819">tRNA processing</keyword>
<feature type="coiled-coil region" evidence="11">
    <location>
        <begin position="425"/>
        <end position="452"/>
    </location>
</feature>
<keyword evidence="7" id="KW-0692">RNA repair</keyword>
<dbReference type="NCBIfam" id="TIGR00277">
    <property type="entry name" value="HDIG"/>
    <property type="match status" value="1"/>
</dbReference>
<evidence type="ECO:0000256" key="5">
    <source>
        <dbReference type="ARBA" id="ARBA00022723"/>
    </source>
</evidence>
<keyword evidence="2 15" id="KW-0808">Transferase</keyword>
<evidence type="ECO:0000256" key="4">
    <source>
        <dbReference type="ARBA" id="ARBA00022695"/>
    </source>
</evidence>
<evidence type="ECO:0000256" key="1">
    <source>
        <dbReference type="ARBA" id="ARBA00001946"/>
    </source>
</evidence>
<dbReference type="InterPro" id="IPR002646">
    <property type="entry name" value="PolA_pol_head_dom"/>
</dbReference>
<evidence type="ECO:0000313" key="15">
    <source>
        <dbReference type="EMBL" id="EFT83030.1"/>
    </source>
</evidence>
<evidence type="ECO:0000256" key="2">
    <source>
        <dbReference type="ARBA" id="ARBA00022679"/>
    </source>
</evidence>
<feature type="domain" description="Poly A polymerase head" evidence="12">
    <location>
        <begin position="61"/>
        <end position="188"/>
    </location>
</feature>
<dbReference type="GO" id="GO:0004810">
    <property type="term" value="F:CCA tRNA nucleotidyltransferase activity"/>
    <property type="evidence" value="ECO:0007669"/>
    <property type="project" value="UniProtKB-EC"/>
</dbReference>
<dbReference type="InterPro" id="IPR043519">
    <property type="entry name" value="NT_sf"/>
</dbReference>
<dbReference type="Gene3D" id="3.30.460.10">
    <property type="entry name" value="Beta Polymerase, domain 2"/>
    <property type="match status" value="1"/>
</dbReference>
<dbReference type="AlphaFoldDB" id="E6JYH1"/>
<evidence type="ECO:0000256" key="9">
    <source>
        <dbReference type="ARBA" id="ARBA00022842"/>
    </source>
</evidence>
<evidence type="ECO:0000259" key="12">
    <source>
        <dbReference type="Pfam" id="PF01743"/>
    </source>
</evidence>
<comment type="cofactor">
    <cofactor evidence="1">
        <name>Mg(2+)</name>
        <dbReference type="ChEBI" id="CHEBI:18420"/>
    </cofactor>
</comment>
<evidence type="ECO:0000256" key="10">
    <source>
        <dbReference type="ARBA" id="ARBA00022884"/>
    </source>
</evidence>
<evidence type="ECO:0000259" key="13">
    <source>
        <dbReference type="Pfam" id="PF01966"/>
    </source>
</evidence>
<evidence type="ECO:0000256" key="7">
    <source>
        <dbReference type="ARBA" id="ARBA00022800"/>
    </source>
</evidence>
<dbReference type="HOGENOM" id="CLU_015961_6_1_11"/>
<keyword evidence="4 15" id="KW-0548">Nucleotidyltransferase</keyword>
<name>E6JYH1_PARDN</name>
<reference evidence="15 16" key="1">
    <citation type="submission" date="2010-12" db="EMBL/GenBank/DDBJ databases">
        <authorList>
            <person name="Muzny D."/>
            <person name="Qin X."/>
            <person name="Buhay C."/>
            <person name="Dugan-Rocha S."/>
            <person name="Ding Y."/>
            <person name="Chen G."/>
            <person name="Hawes A."/>
            <person name="Holder M."/>
            <person name="Jhangiani S."/>
            <person name="Johnson A."/>
            <person name="Khan Z."/>
            <person name="Li Z."/>
            <person name="Liu W."/>
            <person name="Liu X."/>
            <person name="Perez L."/>
            <person name="Shen H."/>
            <person name="Wang Q."/>
            <person name="Watt J."/>
            <person name="Xi L."/>
            <person name="Xin Y."/>
            <person name="Zhou J."/>
            <person name="Deng J."/>
            <person name="Jiang H."/>
            <person name="Liu Y."/>
            <person name="Qu J."/>
            <person name="Song X.-Z."/>
            <person name="Zhang L."/>
            <person name="Villasana D."/>
            <person name="Johnson A."/>
            <person name="Liu J."/>
            <person name="Liyanage D."/>
            <person name="Lorensuhewa L."/>
            <person name="Robinson T."/>
            <person name="Song A."/>
            <person name="Song B.-B."/>
            <person name="Dinh H."/>
            <person name="Thornton R."/>
            <person name="Coyle M."/>
            <person name="Francisco L."/>
            <person name="Jackson L."/>
            <person name="Javaid M."/>
            <person name="Korchina V."/>
            <person name="Kovar C."/>
            <person name="Mata R."/>
            <person name="Mathew T."/>
            <person name="Ngo R."/>
            <person name="Nguyen L."/>
            <person name="Nguyen N."/>
            <person name="Okwuonu G."/>
            <person name="Ongeri F."/>
            <person name="Pham C."/>
            <person name="Simmons D."/>
            <person name="Wilczek-Boney K."/>
            <person name="Hale W."/>
            <person name="Jakkamsetti A."/>
            <person name="Pham P."/>
            <person name="Ruth R."/>
            <person name="San Lucas F."/>
            <person name="Warren J."/>
            <person name="Zhang J."/>
            <person name="Zhao Z."/>
            <person name="Zhou C."/>
            <person name="Zhu D."/>
            <person name="Lee S."/>
            <person name="Bess C."/>
            <person name="Blankenburg K."/>
            <person name="Forbes L."/>
            <person name="Fu Q."/>
            <person name="Gubbala S."/>
            <person name="Hirani K."/>
            <person name="Jayaseelan J.C."/>
            <person name="Lara F."/>
            <person name="Munidasa M."/>
            <person name="Palculict T."/>
            <person name="Patil S."/>
            <person name="Pu L.-L."/>
            <person name="Saada N."/>
            <person name="Tang L."/>
            <person name="Weissenberger G."/>
            <person name="Zhu Y."/>
            <person name="Hemphill L."/>
            <person name="Shang Y."/>
            <person name="Youmans B."/>
            <person name="Ayvaz T."/>
            <person name="Ross M."/>
            <person name="Santibanez J."/>
            <person name="Aqrawi P."/>
            <person name="Gross S."/>
            <person name="Joshi V."/>
            <person name="Fowler G."/>
            <person name="Nazareth L."/>
            <person name="Reid J."/>
            <person name="Worley K."/>
            <person name="Petrosino J."/>
            <person name="Highlander S."/>
            <person name="Gibbs R."/>
        </authorList>
    </citation>
    <scope>NUCLEOTIDE SEQUENCE [LARGE SCALE GENOMIC DNA]</scope>
    <source>
        <strain evidence="15 16">DSM 10105</strain>
    </source>
</reference>
<sequence>MNDERRTMNGEQTEAEARSMTTMTMANEQEGGSVESRISRLPQVALDLGEVFSQAGFDLALVGGPVRDLLLGRDPHDLDFCTSAKPEEFEPLLRKWGDGFWDMGRKFGTLGTLKKLADGTEVSIEVTTYRSEVYDPDSRKPEVDYGDSLEGDLSRRDFTVNSMAIRLPEMEFVDVFGGLEDLDRRILRTPVEPEQSFSDDPLRMMRAVRFVAQLDFRISLDTSAAIARMADRIEIVSAERVRDELVKLLLSAHPRKGLENLVASGLADYVLPELPALQMEMDPQHHHKDVFEHTMKVLERAIALETDAEGPVPAPDLELRLAAVMHDVGKPRTRRFEPDGKVSFYHHDAVGAKITKRRLKALHFDHHIVNDVADLVNMHLRFHGYVDEPWSDSAVRRYVKDAGPLYHRLNRLTRADATTQNKRKALAFEQAMDELERRVEDLKKKEDFAAIRPDLNGDQIMQILGLAPGREVGKAYKHMLEFRMDNGPVDHETAVAELQSWWANQFPRL</sequence>
<feature type="domain" description="tRNA nucleotidyltransferase/poly(A) polymerase RNA and SrmB- binding" evidence="14">
    <location>
        <begin position="215"/>
        <end position="275"/>
    </location>
</feature>
<dbReference type="SUPFAM" id="SSF81301">
    <property type="entry name" value="Nucleotidyltransferase"/>
    <property type="match status" value="1"/>
</dbReference>
<dbReference type="InterPro" id="IPR003607">
    <property type="entry name" value="HD/PDEase_dom"/>
</dbReference>
<dbReference type="InterPro" id="IPR050124">
    <property type="entry name" value="tRNA_CCA-adding_enzyme"/>
</dbReference>
<dbReference type="NCBIfam" id="TIGR02692">
    <property type="entry name" value="tRNA_CCA_actino"/>
    <property type="match status" value="1"/>
</dbReference>
<dbReference type="InterPro" id="IPR006675">
    <property type="entry name" value="HDIG_dom"/>
</dbReference>
<dbReference type="PANTHER" id="PTHR47545">
    <property type="entry name" value="MULTIFUNCTIONAL CCA PROTEIN"/>
    <property type="match status" value="1"/>
</dbReference>
<keyword evidence="8" id="KW-0067">ATP-binding</keyword>
<proteinExistence type="predicted"/>
<gene>
    <name evidence="15" type="ORF">HMPREF0620_0035</name>
</gene>
<dbReference type="Pfam" id="PF12627">
    <property type="entry name" value="PolyA_pol_RNAbd"/>
    <property type="match status" value="1"/>
</dbReference>
<dbReference type="PANTHER" id="PTHR47545:SF1">
    <property type="entry name" value="MULTIFUNCTIONAL CCA PROTEIN"/>
    <property type="match status" value="1"/>
</dbReference>
<keyword evidence="11" id="KW-0175">Coiled coil</keyword>
<evidence type="ECO:0000256" key="11">
    <source>
        <dbReference type="SAM" id="Coils"/>
    </source>
</evidence>
<dbReference type="GO" id="GO:0008033">
    <property type="term" value="P:tRNA processing"/>
    <property type="evidence" value="ECO:0007669"/>
    <property type="project" value="UniProtKB-KW"/>
</dbReference>
<dbReference type="Gene3D" id="1.10.3090.10">
    <property type="entry name" value="cca-adding enzyme, domain 2"/>
    <property type="match status" value="1"/>
</dbReference>
<dbReference type="SUPFAM" id="SSF81891">
    <property type="entry name" value="Poly A polymerase C-terminal region-like"/>
    <property type="match status" value="1"/>
</dbReference>
<dbReference type="Pfam" id="PF01743">
    <property type="entry name" value="PolyA_pol"/>
    <property type="match status" value="1"/>
</dbReference>
<dbReference type="GO" id="GO:0003723">
    <property type="term" value="F:RNA binding"/>
    <property type="evidence" value="ECO:0007669"/>
    <property type="project" value="UniProtKB-KW"/>
</dbReference>
<dbReference type="EC" id="2.7.7.72" evidence="15"/>
<keyword evidence="5" id="KW-0479">Metal-binding</keyword>
<dbReference type="InterPro" id="IPR006674">
    <property type="entry name" value="HD_domain"/>
</dbReference>
<dbReference type="GO" id="GO:0046872">
    <property type="term" value="F:metal ion binding"/>
    <property type="evidence" value="ECO:0007669"/>
    <property type="project" value="UniProtKB-KW"/>
</dbReference>
<dbReference type="InterPro" id="IPR014065">
    <property type="entry name" value="tRNA_adenylyltransferase"/>
</dbReference>
<dbReference type="InterPro" id="IPR032828">
    <property type="entry name" value="PolyA_RNA-bd"/>
</dbReference>
<evidence type="ECO:0000313" key="16">
    <source>
        <dbReference type="Proteomes" id="UP000004946"/>
    </source>
</evidence>
<dbReference type="GO" id="GO:0005524">
    <property type="term" value="F:ATP binding"/>
    <property type="evidence" value="ECO:0007669"/>
    <property type="project" value="UniProtKB-KW"/>
</dbReference>
<accession>E6JYH1</accession>
<evidence type="ECO:0000256" key="6">
    <source>
        <dbReference type="ARBA" id="ARBA00022741"/>
    </source>
</evidence>